<accession>A0AAD8K774</accession>
<dbReference type="AlphaFoldDB" id="A0AAD8K774"/>
<proteinExistence type="predicted"/>
<protein>
    <submittedName>
        <fullName evidence="1">Uncharacterized protein</fullName>
    </submittedName>
</protein>
<gene>
    <name evidence="1" type="ORF">QVD17_26332</name>
</gene>
<comment type="caution">
    <text evidence="1">The sequence shown here is derived from an EMBL/GenBank/DDBJ whole genome shotgun (WGS) entry which is preliminary data.</text>
</comment>
<sequence length="150" mass="17086">MSNYISNPQNYSYQDMQIDPQFDFDFRSYNVSSSSYKNKDLVAVGNNKLKLRKGKSVNGLKTKKSYDRESEFQRKKIVVVSVLNTSNVKKCGHLTASVTEPCQPRPRVIDLPRPLMSVVVAIQQAKPTRLLLEVPPPLKISVGWLYHQSQ</sequence>
<keyword evidence="2" id="KW-1185">Reference proteome</keyword>
<evidence type="ECO:0000313" key="1">
    <source>
        <dbReference type="EMBL" id="KAK1417208.1"/>
    </source>
</evidence>
<organism evidence="1 2">
    <name type="scientific">Tagetes erecta</name>
    <name type="common">African marigold</name>
    <dbReference type="NCBI Taxonomy" id="13708"/>
    <lineage>
        <taxon>Eukaryota</taxon>
        <taxon>Viridiplantae</taxon>
        <taxon>Streptophyta</taxon>
        <taxon>Embryophyta</taxon>
        <taxon>Tracheophyta</taxon>
        <taxon>Spermatophyta</taxon>
        <taxon>Magnoliopsida</taxon>
        <taxon>eudicotyledons</taxon>
        <taxon>Gunneridae</taxon>
        <taxon>Pentapetalae</taxon>
        <taxon>asterids</taxon>
        <taxon>campanulids</taxon>
        <taxon>Asterales</taxon>
        <taxon>Asteraceae</taxon>
        <taxon>Asteroideae</taxon>
        <taxon>Heliantheae alliance</taxon>
        <taxon>Tageteae</taxon>
        <taxon>Tagetes</taxon>
    </lineage>
</organism>
<evidence type="ECO:0000313" key="2">
    <source>
        <dbReference type="Proteomes" id="UP001229421"/>
    </source>
</evidence>
<dbReference type="Proteomes" id="UP001229421">
    <property type="component" value="Unassembled WGS sequence"/>
</dbReference>
<name>A0AAD8K774_TARER</name>
<dbReference type="EMBL" id="JAUHHV010000007">
    <property type="protein sequence ID" value="KAK1417208.1"/>
    <property type="molecule type" value="Genomic_DNA"/>
</dbReference>
<reference evidence="1" key="1">
    <citation type="journal article" date="2023" name="bioRxiv">
        <title>Improved chromosome-level genome assembly for marigold (Tagetes erecta).</title>
        <authorList>
            <person name="Jiang F."/>
            <person name="Yuan L."/>
            <person name="Wang S."/>
            <person name="Wang H."/>
            <person name="Xu D."/>
            <person name="Wang A."/>
            <person name="Fan W."/>
        </authorList>
    </citation>
    <scope>NUCLEOTIDE SEQUENCE</scope>
    <source>
        <strain evidence="1">WSJ</strain>
        <tissue evidence="1">Leaf</tissue>
    </source>
</reference>